<proteinExistence type="predicted"/>
<feature type="chain" id="PRO_5003990236" evidence="1">
    <location>
        <begin position="23"/>
        <end position="100"/>
    </location>
</feature>
<dbReference type="RefSeq" id="XP_004340435.1">
    <property type="nucleotide sequence ID" value="XM_004340387.1"/>
</dbReference>
<feature type="signal peptide" evidence="1">
    <location>
        <begin position="1"/>
        <end position="22"/>
    </location>
</feature>
<dbReference type="GeneID" id="14919204"/>
<reference evidence="2 3" key="1">
    <citation type="journal article" date="2013" name="Genome Biol.">
        <title>Genome of Acanthamoeba castellanii highlights extensive lateral gene transfer and early evolution of tyrosine kinase signaling.</title>
        <authorList>
            <person name="Clarke M."/>
            <person name="Lohan A.J."/>
            <person name="Liu B."/>
            <person name="Lagkouvardos I."/>
            <person name="Roy S."/>
            <person name="Zafar N."/>
            <person name="Bertelli C."/>
            <person name="Schilde C."/>
            <person name="Kianianmomeni A."/>
            <person name="Burglin T.R."/>
            <person name="Frech C."/>
            <person name="Turcotte B."/>
            <person name="Kopec K.O."/>
            <person name="Synnott J.M."/>
            <person name="Choo C."/>
            <person name="Paponov I."/>
            <person name="Finkler A."/>
            <person name="Soon Heng Tan C."/>
            <person name="Hutchins A.P."/>
            <person name="Weinmeier T."/>
            <person name="Rattei T."/>
            <person name="Chu J.S."/>
            <person name="Gimenez G."/>
            <person name="Irimia M."/>
            <person name="Rigden D.J."/>
            <person name="Fitzpatrick D.A."/>
            <person name="Lorenzo-Morales J."/>
            <person name="Bateman A."/>
            <person name="Chiu C.H."/>
            <person name="Tang P."/>
            <person name="Hegemann P."/>
            <person name="Fromm H."/>
            <person name="Raoult D."/>
            <person name="Greub G."/>
            <person name="Miranda-Saavedra D."/>
            <person name="Chen N."/>
            <person name="Nash P."/>
            <person name="Ginger M.L."/>
            <person name="Horn M."/>
            <person name="Schaap P."/>
            <person name="Caler L."/>
            <person name="Loftus B."/>
        </authorList>
    </citation>
    <scope>NUCLEOTIDE SEQUENCE [LARGE SCALE GENOMIC DNA]</scope>
    <source>
        <strain evidence="2 3">Neff</strain>
    </source>
</reference>
<name>L8GZK6_ACACF</name>
<dbReference type="EMBL" id="KB007956">
    <property type="protein sequence ID" value="ELR18407.1"/>
    <property type="molecule type" value="Genomic_DNA"/>
</dbReference>
<evidence type="ECO:0000313" key="3">
    <source>
        <dbReference type="Proteomes" id="UP000011083"/>
    </source>
</evidence>
<dbReference type="KEGG" id="acan:ACA1_138290"/>
<accession>L8GZK6</accession>
<protein>
    <submittedName>
        <fullName evidence="2">Uncharacterized protein</fullName>
    </submittedName>
</protein>
<dbReference type="AlphaFoldDB" id="L8GZK6"/>
<organism evidence="2 3">
    <name type="scientific">Acanthamoeba castellanii (strain ATCC 30010 / Neff)</name>
    <dbReference type="NCBI Taxonomy" id="1257118"/>
    <lineage>
        <taxon>Eukaryota</taxon>
        <taxon>Amoebozoa</taxon>
        <taxon>Discosea</taxon>
        <taxon>Longamoebia</taxon>
        <taxon>Centramoebida</taxon>
        <taxon>Acanthamoebidae</taxon>
        <taxon>Acanthamoeba</taxon>
    </lineage>
</organism>
<dbReference type="Proteomes" id="UP000011083">
    <property type="component" value="Unassembled WGS sequence"/>
</dbReference>
<sequence length="100" mass="10518">MKVVHALLGLLAFFLAVSSVCAATSSADRSVVPKNGPLVAEISGCTIELGIECSQIIVQCYLVCKEYKSDPSDCFSCLGSQRATCCPCLTKTFGSGFPCQ</sequence>
<evidence type="ECO:0000256" key="1">
    <source>
        <dbReference type="SAM" id="SignalP"/>
    </source>
</evidence>
<evidence type="ECO:0000313" key="2">
    <source>
        <dbReference type="EMBL" id="ELR18407.1"/>
    </source>
</evidence>
<gene>
    <name evidence="2" type="ORF">ACA1_138290</name>
</gene>
<dbReference type="VEuPathDB" id="AmoebaDB:ACA1_138290"/>
<keyword evidence="1" id="KW-0732">Signal</keyword>
<keyword evidence="3" id="KW-1185">Reference proteome</keyword>